<dbReference type="Proteomes" id="UP000727654">
    <property type="component" value="Unassembled WGS sequence"/>
</dbReference>
<dbReference type="Gene3D" id="1.50.10.20">
    <property type="match status" value="1"/>
</dbReference>
<gene>
    <name evidence="2" type="ORF">LMG23992_03349</name>
</gene>
<comment type="caution">
    <text evidence="2">The sequence shown here is derived from an EMBL/GenBank/DDBJ whole genome shotgun (WGS) entry which is preliminary data.</text>
</comment>
<protein>
    <recommendedName>
        <fullName evidence="4">Methylaspartate ammonia-lyase</fullName>
    </recommendedName>
</protein>
<feature type="chain" id="PRO_5045789098" description="Methylaspartate ammonia-lyase" evidence="1">
    <location>
        <begin position="46"/>
        <end position="464"/>
    </location>
</feature>
<proteinExistence type="predicted"/>
<evidence type="ECO:0008006" key="4">
    <source>
        <dbReference type="Google" id="ProtNLM"/>
    </source>
</evidence>
<keyword evidence="1" id="KW-0732">Signal</keyword>
<organism evidence="2 3">
    <name type="scientific">Cupriavidus laharis</name>
    <dbReference type="NCBI Taxonomy" id="151654"/>
    <lineage>
        <taxon>Bacteria</taxon>
        <taxon>Pseudomonadati</taxon>
        <taxon>Pseudomonadota</taxon>
        <taxon>Betaproteobacteria</taxon>
        <taxon>Burkholderiales</taxon>
        <taxon>Burkholderiaceae</taxon>
        <taxon>Cupriavidus</taxon>
    </lineage>
</organism>
<dbReference type="SUPFAM" id="SSF48239">
    <property type="entry name" value="Terpenoid cyclases/Protein prenyltransferases"/>
    <property type="match status" value="1"/>
</dbReference>
<keyword evidence="3" id="KW-1185">Reference proteome</keyword>
<reference evidence="2 3" key="1">
    <citation type="submission" date="2021-08" db="EMBL/GenBank/DDBJ databases">
        <authorList>
            <person name="Peeters C."/>
        </authorList>
    </citation>
    <scope>NUCLEOTIDE SEQUENCE [LARGE SCALE GENOMIC DNA]</scope>
    <source>
        <strain evidence="2 3">LMG 23992</strain>
    </source>
</reference>
<dbReference type="EMBL" id="CAJZAI010000008">
    <property type="protein sequence ID" value="CAG9176836.1"/>
    <property type="molecule type" value="Genomic_DNA"/>
</dbReference>
<evidence type="ECO:0000313" key="3">
    <source>
        <dbReference type="Proteomes" id="UP000727654"/>
    </source>
</evidence>
<feature type="signal peptide" evidence="1">
    <location>
        <begin position="1"/>
        <end position="45"/>
    </location>
</feature>
<accession>A0ABM8X9Y4</accession>
<name>A0ABM8X9Y4_9BURK</name>
<dbReference type="InterPro" id="IPR008930">
    <property type="entry name" value="Terpenoid_cyclase/PrenylTrfase"/>
</dbReference>
<sequence>MEFTVQRYTIPRLAACMPACHRANHGRLLAAAVLACSALSTAATAAPAATSAPPAREQLLRDGCKTLAARVAAVPGKGPVMLGSYEPAPGGEPLPPPLQQSAFVYDNALAGVALIACGQPDAARRIADGVVAGATRDRHYHDGRVRNAYRAGAVPDGPVPMPGWWDAPSKRWFEDAYQAGTATGNVAWAALLLLATYESTHERRYLDSAAALMTWVDKQTFGSESPAGYIGGFFGHEPAPRRQGWKSTEHNVDAYAAFRWLALRTNDARWDAAAQRARRFVDAMWQPGEGRFAIGTRDDGRSLNGEPSALDASLWPLIAVPESAASWRRALDWARTHHAVGGGYGFKARPDGVWTEGTGQAALVLRASGRDDETRSLWPLLLAQRAPSGMLFATPEPRISTGLSIGPDSTTEDFYYYHLPHLGATAWAVLAAAGWNPFQPGGACPACKTGTAQAQGPPDDTRRE</sequence>
<evidence type="ECO:0000313" key="2">
    <source>
        <dbReference type="EMBL" id="CAG9176836.1"/>
    </source>
</evidence>
<evidence type="ECO:0000256" key="1">
    <source>
        <dbReference type="SAM" id="SignalP"/>
    </source>
</evidence>